<name>A0ABT3G008_9BACT</name>
<sequence length="375" mass="40636">MLALLSLGGLRADPVVPLPDKMKIGKKEGEALEGVYLNFNFAELSAAFGMKDGVSTTTVPCAEMDAASLAALAAKIPPVAGWLDAGRAHVCIRVVGAATPEAETEAADAIRQAAEAAEAMKEKIALYQVFGIVSQLLAAEKAAHDAETKLESDLEQLGLAIKAAEEWGKKYGVNPLTGEDRSKAHMEWATGSLKGSVAHGREYKLPETKRDLMIRLASCRAYIGYCEISGRKEYGKVLDELMQKVLARSAIAREWEPAGCCLLGTLAPKVAEHSHRGNNVKLLGQMFGKMTLQSTPDKALDLLIPHSNIVERDAIKKALVDTVTRKINQASVGEGDAQRHFWYAIKPAIADFDRRQRVLKNVSLFLEESVRMSGL</sequence>
<accession>A0ABT3G008</accession>
<dbReference type="Proteomes" id="UP001165653">
    <property type="component" value="Unassembled WGS sequence"/>
</dbReference>
<evidence type="ECO:0000313" key="2">
    <source>
        <dbReference type="Proteomes" id="UP001165653"/>
    </source>
</evidence>
<evidence type="ECO:0000313" key="1">
    <source>
        <dbReference type="EMBL" id="MCW1913177.1"/>
    </source>
</evidence>
<keyword evidence="2" id="KW-1185">Reference proteome</keyword>
<organism evidence="1 2">
    <name type="scientific">Luteolibacter rhizosphaerae</name>
    <dbReference type="NCBI Taxonomy" id="2989719"/>
    <lineage>
        <taxon>Bacteria</taxon>
        <taxon>Pseudomonadati</taxon>
        <taxon>Verrucomicrobiota</taxon>
        <taxon>Verrucomicrobiia</taxon>
        <taxon>Verrucomicrobiales</taxon>
        <taxon>Verrucomicrobiaceae</taxon>
        <taxon>Luteolibacter</taxon>
    </lineage>
</organism>
<comment type="caution">
    <text evidence="1">The sequence shown here is derived from an EMBL/GenBank/DDBJ whole genome shotgun (WGS) entry which is preliminary data.</text>
</comment>
<dbReference type="RefSeq" id="WP_264512368.1">
    <property type="nucleotide sequence ID" value="NZ_JAPDDR010000003.1"/>
</dbReference>
<reference evidence="1" key="1">
    <citation type="submission" date="2022-10" db="EMBL/GenBank/DDBJ databases">
        <title>Luteolibacter sp. GHJ8, whole genome shotgun sequencing project.</title>
        <authorList>
            <person name="Zhao G."/>
            <person name="Shen L."/>
        </authorList>
    </citation>
    <scope>NUCLEOTIDE SEQUENCE</scope>
    <source>
        <strain evidence="1">GHJ8</strain>
    </source>
</reference>
<proteinExistence type="predicted"/>
<protein>
    <submittedName>
        <fullName evidence="1">Uncharacterized protein</fullName>
    </submittedName>
</protein>
<dbReference type="EMBL" id="JAPDDR010000003">
    <property type="protein sequence ID" value="MCW1913177.1"/>
    <property type="molecule type" value="Genomic_DNA"/>
</dbReference>
<gene>
    <name evidence="1" type="ORF">OJ996_06320</name>
</gene>